<name>A0A0E9UMH1_ANGAN</name>
<organism evidence="1">
    <name type="scientific">Anguilla anguilla</name>
    <name type="common">European freshwater eel</name>
    <name type="synonym">Muraena anguilla</name>
    <dbReference type="NCBI Taxonomy" id="7936"/>
    <lineage>
        <taxon>Eukaryota</taxon>
        <taxon>Metazoa</taxon>
        <taxon>Chordata</taxon>
        <taxon>Craniata</taxon>
        <taxon>Vertebrata</taxon>
        <taxon>Euteleostomi</taxon>
        <taxon>Actinopterygii</taxon>
        <taxon>Neopterygii</taxon>
        <taxon>Teleostei</taxon>
        <taxon>Anguilliformes</taxon>
        <taxon>Anguillidae</taxon>
        <taxon>Anguilla</taxon>
    </lineage>
</organism>
<accession>A0A0E9UMH1</accession>
<protein>
    <submittedName>
        <fullName evidence="1">Uncharacterized protein</fullName>
    </submittedName>
</protein>
<reference evidence="1" key="2">
    <citation type="journal article" date="2015" name="Fish Shellfish Immunol.">
        <title>Early steps in the European eel (Anguilla anguilla)-Vibrio vulnificus interaction in the gills: Role of the RtxA13 toxin.</title>
        <authorList>
            <person name="Callol A."/>
            <person name="Pajuelo D."/>
            <person name="Ebbesson L."/>
            <person name="Teles M."/>
            <person name="MacKenzie S."/>
            <person name="Amaro C."/>
        </authorList>
    </citation>
    <scope>NUCLEOTIDE SEQUENCE</scope>
</reference>
<evidence type="ECO:0000313" key="1">
    <source>
        <dbReference type="EMBL" id="JAH66946.1"/>
    </source>
</evidence>
<reference evidence="1" key="1">
    <citation type="submission" date="2014-11" db="EMBL/GenBank/DDBJ databases">
        <authorList>
            <person name="Amaro Gonzalez C."/>
        </authorList>
    </citation>
    <scope>NUCLEOTIDE SEQUENCE</scope>
</reference>
<proteinExistence type="predicted"/>
<sequence length="11" mass="1362">MQRKQAKVLLF</sequence>
<dbReference type="EMBL" id="GBXM01041631">
    <property type="protein sequence ID" value="JAH66946.1"/>
    <property type="molecule type" value="Transcribed_RNA"/>
</dbReference>